<dbReference type="EMBL" id="CAJVPI010001414">
    <property type="protein sequence ID" value="CAG8611642.1"/>
    <property type="molecule type" value="Genomic_DNA"/>
</dbReference>
<dbReference type="Proteomes" id="UP000789739">
    <property type="component" value="Unassembled WGS sequence"/>
</dbReference>
<evidence type="ECO:0000313" key="1">
    <source>
        <dbReference type="EMBL" id="CAG8611642.1"/>
    </source>
</evidence>
<feature type="non-terminal residue" evidence="1">
    <location>
        <position position="166"/>
    </location>
</feature>
<sequence length="166" mass="19058">MGSDSDHRALILQAQTKHKSNIWRMNTAMLTNPATSNKLEQNIQTALPTLSTQTWDDLKSQIRITCREMGKVQAKKCRDGIINLTNHIKKLQSLSSPNTHIIANLTRKLKTLEETASKAYAIRSRVRWYEEGETSSKYFYQHFKYKQQKSSISSLQIPTTIPPRIP</sequence>
<gene>
    <name evidence="1" type="ORF">PBRASI_LOCUS8204</name>
</gene>
<accession>A0A9N9CPY5</accession>
<reference evidence="1" key="1">
    <citation type="submission" date="2021-06" db="EMBL/GenBank/DDBJ databases">
        <authorList>
            <person name="Kallberg Y."/>
            <person name="Tangrot J."/>
            <person name="Rosling A."/>
        </authorList>
    </citation>
    <scope>NUCLEOTIDE SEQUENCE</scope>
    <source>
        <strain evidence="1">BR232B</strain>
    </source>
</reference>
<organism evidence="1 2">
    <name type="scientific">Paraglomus brasilianum</name>
    <dbReference type="NCBI Taxonomy" id="144538"/>
    <lineage>
        <taxon>Eukaryota</taxon>
        <taxon>Fungi</taxon>
        <taxon>Fungi incertae sedis</taxon>
        <taxon>Mucoromycota</taxon>
        <taxon>Glomeromycotina</taxon>
        <taxon>Glomeromycetes</taxon>
        <taxon>Paraglomerales</taxon>
        <taxon>Paraglomeraceae</taxon>
        <taxon>Paraglomus</taxon>
    </lineage>
</organism>
<name>A0A9N9CPY5_9GLOM</name>
<comment type="caution">
    <text evidence="1">The sequence shown here is derived from an EMBL/GenBank/DDBJ whole genome shotgun (WGS) entry which is preliminary data.</text>
</comment>
<proteinExistence type="predicted"/>
<protein>
    <submittedName>
        <fullName evidence="1">11144_t:CDS:1</fullName>
    </submittedName>
</protein>
<keyword evidence="2" id="KW-1185">Reference proteome</keyword>
<evidence type="ECO:0000313" key="2">
    <source>
        <dbReference type="Proteomes" id="UP000789739"/>
    </source>
</evidence>
<dbReference type="AlphaFoldDB" id="A0A9N9CPY5"/>